<comment type="caution">
    <text evidence="1">The sequence shown here is derived from an EMBL/GenBank/DDBJ whole genome shotgun (WGS) entry which is preliminary data.</text>
</comment>
<gene>
    <name evidence="1" type="ORF">GCM10025791_34190</name>
</gene>
<evidence type="ECO:0000313" key="2">
    <source>
        <dbReference type="Proteomes" id="UP001409585"/>
    </source>
</evidence>
<proteinExistence type="predicted"/>
<name>A0AAV3U5S0_9ALTE</name>
<sequence>MVNTNYTRLATSTLWLLTLLTVMFSSGCARTIVKSTQQTQLDVTQQAIPDNQLLDVGIVVFDPGIDYDKKQLVPVFPEIRKAESHYFAVQLMNSLQSSAAWGAVRVVPSANAAVDLIIEGKIVQSDGESLELHIKAADATGFTWLDKEYERVASRYSYDQKSGINHDPFMGIYNEIANDLLNIKRKHSGDDLAKIRVISELKFARDFSPEAFDSHVEVNKKGVYDVARLPAENDPMLARIRDIRERDYLFIDTLQDYYGTFVKEMENSYDDYRSQSYEEVLAVKELRKQARNRTLAGVAAVVGGVVAAGSSSGSARAAGQIGVIGGGYLIKQGLDKRTNSQMHVEALQELGDSLEADVEPHYFDLEDRTVTLTGSVQNQYSQWRKILRDIYQLETGGVASQ</sequence>
<reference evidence="2" key="1">
    <citation type="journal article" date="2019" name="Int. J. Syst. Evol. Microbiol.">
        <title>The Global Catalogue of Microorganisms (GCM) 10K type strain sequencing project: providing services to taxonomists for standard genome sequencing and annotation.</title>
        <authorList>
            <consortium name="The Broad Institute Genomics Platform"/>
            <consortium name="The Broad Institute Genome Sequencing Center for Infectious Disease"/>
            <person name="Wu L."/>
            <person name="Ma J."/>
        </authorList>
    </citation>
    <scope>NUCLEOTIDE SEQUENCE [LARGE SCALE GENOMIC DNA]</scope>
    <source>
        <strain evidence="2">JCM 19134</strain>
    </source>
</reference>
<accession>A0AAV3U5S0</accession>
<dbReference type="RefSeq" id="WP_345425183.1">
    <property type="nucleotide sequence ID" value="NZ_AP031496.1"/>
</dbReference>
<evidence type="ECO:0008006" key="3">
    <source>
        <dbReference type="Google" id="ProtNLM"/>
    </source>
</evidence>
<dbReference type="EMBL" id="BAABLX010000029">
    <property type="protein sequence ID" value="GAA4950976.1"/>
    <property type="molecule type" value="Genomic_DNA"/>
</dbReference>
<protein>
    <recommendedName>
        <fullName evidence="3">Lipoprotein</fullName>
    </recommendedName>
</protein>
<dbReference type="Proteomes" id="UP001409585">
    <property type="component" value="Unassembled WGS sequence"/>
</dbReference>
<keyword evidence="2" id="KW-1185">Reference proteome</keyword>
<organism evidence="1 2">
    <name type="scientific">Halioxenophilus aromaticivorans</name>
    <dbReference type="NCBI Taxonomy" id="1306992"/>
    <lineage>
        <taxon>Bacteria</taxon>
        <taxon>Pseudomonadati</taxon>
        <taxon>Pseudomonadota</taxon>
        <taxon>Gammaproteobacteria</taxon>
        <taxon>Alteromonadales</taxon>
        <taxon>Alteromonadaceae</taxon>
        <taxon>Halioxenophilus</taxon>
    </lineage>
</organism>
<dbReference type="AlphaFoldDB" id="A0AAV3U5S0"/>
<evidence type="ECO:0000313" key="1">
    <source>
        <dbReference type="EMBL" id="GAA4950976.1"/>
    </source>
</evidence>